<keyword evidence="10" id="KW-1133">Transmembrane helix</keyword>
<feature type="compositionally biased region" description="Basic and acidic residues" evidence="9">
    <location>
        <begin position="300"/>
        <end position="309"/>
    </location>
</feature>
<keyword evidence="10" id="KW-0812">Transmembrane</keyword>
<comment type="caution">
    <text evidence="12">The sequence shown here is derived from an EMBL/GenBank/DDBJ whole genome shotgun (WGS) entry which is preliminary data.</text>
</comment>
<sequence>MGFFAGGPGALGWGGPHYGHEAQQPNNGASAVFSFAMVVLTFMLSSHYPMLVPLLTSLVHFFPDQFAQIRNLFVESPYQVVYLITFVIAFIFLGFGGAGEWEDQDDFDGHYEQRYAHSRRAQEAAANMHRQQQQEFRRQHSQQDMADDMEGSWAGSVFMDFFLTILLMGSTFMLPQLWMFLNRGILRVLPEGGRQTWLRWTSVLRPAAAAPGTVPTSREALNKLESITLEERHLLMENSPAGITCPVCLDAMHVGDIVKRLPCKHLFHPSCVIPWLEKHNSCPTCRYELETNDPTYEYHRQARERERQAGRSPTASAAASSSSSSAQPVSSAPQQSASQAAPQAVPQAVPQANAAPMSPTRAAEMERLLRLTVPELRSIARRRGVNWDGAIEKRELVARIMRAQHS</sequence>
<dbReference type="EMBL" id="BEYU01000206">
    <property type="protein sequence ID" value="GBG34649.1"/>
    <property type="molecule type" value="Genomic_DNA"/>
</dbReference>
<dbReference type="SMART" id="SM00184">
    <property type="entry name" value="RING"/>
    <property type="match status" value="1"/>
</dbReference>
<dbReference type="GO" id="GO:0061630">
    <property type="term" value="F:ubiquitin protein ligase activity"/>
    <property type="evidence" value="ECO:0007669"/>
    <property type="project" value="UniProtKB-EC"/>
</dbReference>
<evidence type="ECO:0000256" key="7">
    <source>
        <dbReference type="ARBA" id="ARBA00022833"/>
    </source>
</evidence>
<dbReference type="Gene3D" id="3.30.40.10">
    <property type="entry name" value="Zinc/RING finger domain, C3HC4 (zinc finger)"/>
    <property type="match status" value="1"/>
</dbReference>
<keyword evidence="13" id="KW-1185">Reference proteome</keyword>
<gene>
    <name evidence="12" type="ORF">FCC1311_108712</name>
</gene>
<dbReference type="GO" id="GO:0008270">
    <property type="term" value="F:zinc ion binding"/>
    <property type="evidence" value="ECO:0007669"/>
    <property type="project" value="UniProtKB-KW"/>
</dbReference>
<evidence type="ECO:0000256" key="9">
    <source>
        <dbReference type="SAM" id="MobiDB-lite"/>
    </source>
</evidence>
<keyword evidence="10" id="KW-0472">Membrane</keyword>
<dbReference type="SUPFAM" id="SSF57850">
    <property type="entry name" value="RING/U-box"/>
    <property type="match status" value="1"/>
</dbReference>
<dbReference type="InterPro" id="IPR001841">
    <property type="entry name" value="Znf_RING"/>
</dbReference>
<dbReference type="PANTHER" id="PTHR15710:SF243">
    <property type="entry name" value="E3 UBIQUITIN-PROTEIN LIGASE PRAJA-2 ISOFORM X1"/>
    <property type="match status" value="1"/>
</dbReference>
<evidence type="ECO:0000313" key="13">
    <source>
        <dbReference type="Proteomes" id="UP000241890"/>
    </source>
</evidence>
<feature type="transmembrane region" description="Helical" evidence="10">
    <location>
        <begin position="161"/>
        <end position="181"/>
    </location>
</feature>
<dbReference type="EC" id="2.3.2.27" evidence="2"/>
<dbReference type="InParanoid" id="A0A2R5GWD8"/>
<evidence type="ECO:0000313" key="12">
    <source>
        <dbReference type="EMBL" id="GBG34649.1"/>
    </source>
</evidence>
<protein>
    <recommendedName>
        <fullName evidence="2">RING-type E3 ubiquitin transferase</fullName>
        <ecNumber evidence="2">2.3.2.27</ecNumber>
    </recommendedName>
</protein>
<evidence type="ECO:0000256" key="3">
    <source>
        <dbReference type="ARBA" id="ARBA00022679"/>
    </source>
</evidence>
<evidence type="ECO:0000256" key="6">
    <source>
        <dbReference type="ARBA" id="ARBA00022786"/>
    </source>
</evidence>
<evidence type="ECO:0000256" key="1">
    <source>
        <dbReference type="ARBA" id="ARBA00000900"/>
    </source>
</evidence>
<keyword evidence="6" id="KW-0833">Ubl conjugation pathway</keyword>
<dbReference type="GO" id="GO:0016567">
    <property type="term" value="P:protein ubiquitination"/>
    <property type="evidence" value="ECO:0007669"/>
    <property type="project" value="TreeGrafter"/>
</dbReference>
<evidence type="ECO:0000256" key="10">
    <source>
        <dbReference type="SAM" id="Phobius"/>
    </source>
</evidence>
<dbReference type="InterPro" id="IPR013083">
    <property type="entry name" value="Znf_RING/FYVE/PHD"/>
</dbReference>
<feature type="compositionally biased region" description="Low complexity" evidence="9">
    <location>
        <begin position="312"/>
        <end position="356"/>
    </location>
</feature>
<dbReference type="PANTHER" id="PTHR15710">
    <property type="entry name" value="E3 UBIQUITIN-PROTEIN LIGASE PRAJA"/>
    <property type="match status" value="1"/>
</dbReference>
<evidence type="ECO:0000256" key="8">
    <source>
        <dbReference type="PROSITE-ProRule" id="PRU00175"/>
    </source>
</evidence>
<reference evidence="12 13" key="1">
    <citation type="submission" date="2017-12" db="EMBL/GenBank/DDBJ databases">
        <title>Sequencing, de novo assembly and annotation of complete genome of a new Thraustochytrid species, strain FCC1311.</title>
        <authorList>
            <person name="Sedici K."/>
            <person name="Godart F."/>
            <person name="Aiese Cigliano R."/>
            <person name="Sanseverino W."/>
            <person name="Barakat M."/>
            <person name="Ortet P."/>
            <person name="Marechal E."/>
            <person name="Cagnac O."/>
            <person name="Amato A."/>
        </authorList>
    </citation>
    <scope>NUCLEOTIDE SEQUENCE [LARGE SCALE GENOMIC DNA]</scope>
</reference>
<feature type="transmembrane region" description="Helical" evidence="10">
    <location>
        <begin position="80"/>
        <end position="98"/>
    </location>
</feature>
<dbReference type="Proteomes" id="UP000241890">
    <property type="component" value="Unassembled WGS sequence"/>
</dbReference>
<keyword evidence="3" id="KW-0808">Transferase</keyword>
<feature type="transmembrane region" description="Helical" evidence="10">
    <location>
        <begin position="32"/>
        <end position="59"/>
    </location>
</feature>
<keyword evidence="7" id="KW-0862">Zinc</keyword>
<feature type="region of interest" description="Disordered" evidence="9">
    <location>
        <begin position="122"/>
        <end position="143"/>
    </location>
</feature>
<accession>A0A2R5GWD8</accession>
<evidence type="ECO:0000256" key="4">
    <source>
        <dbReference type="ARBA" id="ARBA00022723"/>
    </source>
</evidence>
<dbReference type="PROSITE" id="PS50089">
    <property type="entry name" value="ZF_RING_2"/>
    <property type="match status" value="1"/>
</dbReference>
<comment type="catalytic activity">
    <reaction evidence="1">
        <text>S-ubiquitinyl-[E2 ubiquitin-conjugating enzyme]-L-cysteine + [acceptor protein]-L-lysine = [E2 ubiquitin-conjugating enzyme]-L-cysteine + N(6)-ubiquitinyl-[acceptor protein]-L-lysine.</text>
        <dbReference type="EC" id="2.3.2.27"/>
    </reaction>
</comment>
<dbReference type="FunFam" id="3.30.40.10:FF:000127">
    <property type="entry name" value="E3 ubiquitin-protein ligase RNF181"/>
    <property type="match status" value="1"/>
</dbReference>
<evidence type="ECO:0000256" key="2">
    <source>
        <dbReference type="ARBA" id="ARBA00012483"/>
    </source>
</evidence>
<evidence type="ECO:0000256" key="5">
    <source>
        <dbReference type="ARBA" id="ARBA00022771"/>
    </source>
</evidence>
<dbReference type="Pfam" id="PF13639">
    <property type="entry name" value="zf-RING_2"/>
    <property type="match status" value="1"/>
</dbReference>
<organism evidence="12 13">
    <name type="scientific">Hondaea fermentalgiana</name>
    <dbReference type="NCBI Taxonomy" id="2315210"/>
    <lineage>
        <taxon>Eukaryota</taxon>
        <taxon>Sar</taxon>
        <taxon>Stramenopiles</taxon>
        <taxon>Bigyra</taxon>
        <taxon>Labyrinthulomycetes</taxon>
        <taxon>Thraustochytrida</taxon>
        <taxon>Thraustochytriidae</taxon>
        <taxon>Hondaea</taxon>
    </lineage>
</organism>
<keyword evidence="4" id="KW-0479">Metal-binding</keyword>
<proteinExistence type="predicted"/>
<dbReference type="GO" id="GO:0005737">
    <property type="term" value="C:cytoplasm"/>
    <property type="evidence" value="ECO:0007669"/>
    <property type="project" value="TreeGrafter"/>
</dbReference>
<name>A0A2R5GWD8_9STRA</name>
<keyword evidence="5 8" id="KW-0863">Zinc-finger</keyword>
<evidence type="ECO:0000259" key="11">
    <source>
        <dbReference type="PROSITE" id="PS50089"/>
    </source>
</evidence>
<dbReference type="OrthoDB" id="8062037at2759"/>
<feature type="region of interest" description="Disordered" evidence="9">
    <location>
        <begin position="300"/>
        <end position="360"/>
    </location>
</feature>
<dbReference type="AlphaFoldDB" id="A0A2R5GWD8"/>
<feature type="domain" description="RING-type" evidence="11">
    <location>
        <begin position="245"/>
        <end position="286"/>
    </location>
</feature>
<dbReference type="CDD" id="cd16454">
    <property type="entry name" value="RING-H2_PA-TM-RING"/>
    <property type="match status" value="1"/>
</dbReference>